<dbReference type="EMBL" id="CP009933">
    <property type="protein sequence ID" value="AKA68905.1"/>
    <property type="molecule type" value="Genomic_DNA"/>
</dbReference>
<dbReference type="Proteomes" id="UP000033115">
    <property type="component" value="Chromosome"/>
</dbReference>
<proteinExistence type="predicted"/>
<keyword evidence="3" id="KW-1185">Reference proteome</keyword>
<reference evidence="2 3" key="1">
    <citation type="journal article" date="2015" name="J. Biotechnol.">
        <title>Complete genome sequence of a malodorant-producing acetogen, Clostridium scatologenes ATCC 25775(T).</title>
        <authorList>
            <person name="Zhu Z."/>
            <person name="Guo T."/>
            <person name="Zheng H."/>
            <person name="Song T."/>
            <person name="Ouyang P."/>
            <person name="Xie J."/>
        </authorList>
    </citation>
    <scope>NUCLEOTIDE SEQUENCE [LARGE SCALE GENOMIC DNA]</scope>
    <source>
        <strain evidence="2 3">ATCC 25775</strain>
    </source>
</reference>
<dbReference type="AlphaFoldDB" id="A0A0E3JYJ1"/>
<organism evidence="2 3">
    <name type="scientific">Clostridium scatologenes</name>
    <dbReference type="NCBI Taxonomy" id="1548"/>
    <lineage>
        <taxon>Bacteria</taxon>
        <taxon>Bacillati</taxon>
        <taxon>Bacillota</taxon>
        <taxon>Clostridia</taxon>
        <taxon>Eubacteriales</taxon>
        <taxon>Clostridiaceae</taxon>
        <taxon>Clostridium</taxon>
    </lineage>
</organism>
<name>A0A0E3JYJ1_CLOSL</name>
<dbReference type="RefSeq" id="WP_029954953.1">
    <property type="nucleotide sequence ID" value="NZ_CP009933.1"/>
</dbReference>
<dbReference type="Gene3D" id="3.40.630.30">
    <property type="match status" value="1"/>
</dbReference>
<sequence>MQIGLSKINLRPITEEDKTFLCQVYISSREDEMGIKDWKEKEKTEFLESQFNMQHTYYMKSYRNPSFDIVLLENVAIGRLYVERTAEEIRVIDICFLKEYRGFGVGTQLFNSLIKESENKNMNLTLHVEYYNFAKQWYEKIGFKQYGENGVYVFMIRSPK</sequence>
<dbReference type="STRING" id="1548.CSCA_1780"/>
<dbReference type="PROSITE" id="PS51186">
    <property type="entry name" value="GNAT"/>
    <property type="match status" value="1"/>
</dbReference>
<dbReference type="Pfam" id="PF13673">
    <property type="entry name" value="Acetyltransf_10"/>
    <property type="match status" value="1"/>
</dbReference>
<gene>
    <name evidence="2" type="ORF">CSCA_1780</name>
</gene>
<dbReference type="SUPFAM" id="SSF55729">
    <property type="entry name" value="Acyl-CoA N-acyltransferases (Nat)"/>
    <property type="match status" value="1"/>
</dbReference>
<accession>A0A0E3JYJ1</accession>
<dbReference type="KEGG" id="csq:CSCA_1780"/>
<dbReference type="InterPro" id="IPR016181">
    <property type="entry name" value="Acyl_CoA_acyltransferase"/>
</dbReference>
<dbReference type="InterPro" id="IPR000182">
    <property type="entry name" value="GNAT_dom"/>
</dbReference>
<evidence type="ECO:0000259" key="1">
    <source>
        <dbReference type="PROSITE" id="PS51186"/>
    </source>
</evidence>
<dbReference type="HOGENOM" id="CLU_013985_22_0_9"/>
<evidence type="ECO:0000313" key="3">
    <source>
        <dbReference type="Proteomes" id="UP000033115"/>
    </source>
</evidence>
<keyword evidence="2" id="KW-0808">Transferase</keyword>
<feature type="domain" description="N-acetyltransferase" evidence="1">
    <location>
        <begin position="8"/>
        <end position="160"/>
    </location>
</feature>
<evidence type="ECO:0000313" key="2">
    <source>
        <dbReference type="EMBL" id="AKA68905.1"/>
    </source>
</evidence>
<protein>
    <submittedName>
        <fullName evidence="2">GCN5-related N-acetyltransferase</fullName>
    </submittedName>
</protein>
<dbReference type="GO" id="GO:0016747">
    <property type="term" value="F:acyltransferase activity, transferring groups other than amino-acyl groups"/>
    <property type="evidence" value="ECO:0007669"/>
    <property type="project" value="InterPro"/>
</dbReference>